<reference evidence="1" key="1">
    <citation type="submission" date="2021-11" db="EMBL/GenBank/DDBJ databases">
        <title>Fusarium solani-melongenae Genome sequencing and assembly.</title>
        <authorList>
            <person name="Xie S."/>
            <person name="Huang L."/>
            <person name="Zhang X."/>
        </authorList>
    </citation>
    <scope>NUCLEOTIDE SEQUENCE</scope>
    <source>
        <strain evidence="1">CRI 24-3</strain>
    </source>
</reference>
<sequence length="692" mass="77487">MSNLELQASPHPPTARKARKRNVTSRDRLGCITCRERHLRCDKAHPECDNCTKANRTCGGYARGISFRDQTMMVIERVQKPESRRVRKGSASGSFTRSPIPQEIPRSPCQSIGPLADLDIVENLPQRDLAPVPTLSIDTPVGEDFLFETWDLLGDPWPQDIGNQLCIMPQLPSSPQQAFQGDFGGIGALGTEDACALVQTSLLQTSIPDSLSLGPSLPYNCFLFSQDSEYCQRLFDNQIRGLSTVLPLKDIFNGDYSAAPHVWSAVLAVSALTLSIETSPGLITPALATQKKHALRHYANSLRSLRIKHPQNTPEAFSSLPLQELLDWFLCRLLLANFELGRGNLTLWRAHLRATSRVFSAWHKRIREVPRGRILAEVFARMALLVELQNEELAVTGIKDMNPGVAHELSTMIQGSMSARDRLLGFIREVGQLELKFRCTPSMFAKWTGKLETLDARLTEWQRCLSPLEMPVDTGVEDPLSFPAQAGDPDPLQVHPLTFPNAVDSTAAAVNYAHFICTRMRARTQYLENGTKIPPSNANSMALRICRIAAGLSPNSCAVTEAFGHGMMPAVVGAYWWTTDPQLRRWIINWLQGYDKNNQREGIWNVRQARKLMMFLDGEILQRRTRAEHWNVIAARVKEQEESFPTGQNDILEAELEMSSEDEDQGEGNLEFRVVVHSQSESGWATNYYTIV</sequence>
<keyword evidence="2" id="KW-1185">Reference proteome</keyword>
<proteinExistence type="predicted"/>
<dbReference type="Proteomes" id="UP000830768">
    <property type="component" value="Chromosome 3"/>
</dbReference>
<organism evidence="1 2">
    <name type="scientific">Fusarium solani subsp. cucurbitae</name>
    <name type="common">Neocosmosporum cucurbitae</name>
    <dbReference type="NCBI Taxonomy" id="2747967"/>
    <lineage>
        <taxon>Eukaryota</taxon>
        <taxon>Fungi</taxon>
        <taxon>Dikarya</taxon>
        <taxon>Ascomycota</taxon>
        <taxon>Pezizomycotina</taxon>
        <taxon>Sordariomycetes</taxon>
        <taxon>Hypocreomycetidae</taxon>
        <taxon>Hypocreales</taxon>
        <taxon>Nectriaceae</taxon>
        <taxon>Fusarium</taxon>
        <taxon>Fusarium solani species complex</taxon>
    </lineage>
</organism>
<evidence type="ECO:0000313" key="1">
    <source>
        <dbReference type="EMBL" id="UPK92368.1"/>
    </source>
</evidence>
<dbReference type="EMBL" id="CP090032">
    <property type="protein sequence ID" value="UPK92368.1"/>
    <property type="molecule type" value="Genomic_DNA"/>
</dbReference>
<gene>
    <name evidence="1" type="ORF">LCI18_003303</name>
</gene>
<protein>
    <submittedName>
        <fullName evidence="1">Uncharacterized protein</fullName>
    </submittedName>
</protein>
<name>A0ACD3YU44_FUSSC</name>
<accession>A0ACD3YU44</accession>
<evidence type="ECO:0000313" key="2">
    <source>
        <dbReference type="Proteomes" id="UP000830768"/>
    </source>
</evidence>